<dbReference type="InterPro" id="IPR036514">
    <property type="entry name" value="SGNH_hydro_sf"/>
</dbReference>
<dbReference type="EMBL" id="UKGE01000047">
    <property type="protein sequence ID" value="SXN34244.1"/>
    <property type="molecule type" value="Genomic_DNA"/>
</dbReference>
<evidence type="ECO:0000313" key="1">
    <source>
        <dbReference type="EMBL" id="SXN34244.1"/>
    </source>
</evidence>
<name>A0A6I7IDH1_KLEPN</name>
<proteinExistence type="predicted"/>
<dbReference type="AlphaFoldDB" id="A0A6I7IDH1"/>
<protein>
    <submittedName>
        <fullName evidence="1">Flagellar biosynthesis, cell-distal portion of basal-body rod</fullName>
    </submittedName>
</protein>
<accession>A0A6I7IDH1</accession>
<dbReference type="Gene3D" id="3.40.50.1110">
    <property type="entry name" value="SGNH hydrolase"/>
    <property type="match status" value="1"/>
</dbReference>
<comment type="caution">
    <text evidence="1">The sequence shown here is derived from an EMBL/GenBank/DDBJ whole genome shotgun (WGS) entry which is preliminary data.</text>
</comment>
<dbReference type="Proteomes" id="UP000259975">
    <property type="component" value="Unassembled WGS sequence"/>
</dbReference>
<evidence type="ECO:0000313" key="2">
    <source>
        <dbReference type="Proteomes" id="UP000259975"/>
    </source>
</evidence>
<gene>
    <name evidence="1" type="ORF">SAMEA3499901_05301</name>
</gene>
<dbReference type="SUPFAM" id="SSF52266">
    <property type="entry name" value="SGNH hydrolase"/>
    <property type="match status" value="1"/>
</dbReference>
<dbReference type="GO" id="GO:0016788">
    <property type="term" value="F:hydrolase activity, acting on ester bonds"/>
    <property type="evidence" value="ECO:0007669"/>
    <property type="project" value="UniProtKB-ARBA"/>
</dbReference>
<keyword evidence="1" id="KW-0969">Cilium</keyword>
<dbReference type="RefSeq" id="WP_022631467.1">
    <property type="nucleotide sequence ID" value="NZ_CABWVH010000112.1"/>
</dbReference>
<reference evidence="1 2" key="1">
    <citation type="submission" date="2018-08" db="EMBL/GenBank/DDBJ databases">
        <authorList>
            <consortium name="Pathogen Informatics"/>
        </authorList>
    </citation>
    <scope>NUCLEOTIDE SEQUENCE [LARGE SCALE GENOMIC DNA]</scope>
    <source>
        <strain evidence="1 2">EuSCAPE_AT029</strain>
    </source>
</reference>
<sequence>MAFNPELGSTSPAVLLDNAERLDKLVNGPELTEPDRAGVELDTWRGMMAKNDEIRQNLIPLSKQYATLAAAQADIVNIPEGSTTYYRSPDDSALAVEVMNVGGTLQPTGRKMPSQGDIDNLTSIVQIINSLFSKYAPAGFSLTFNDDTGNFSVAIKDDGTLAAGAVETNQITSSIARLNTIVSTLISAEGDRPTMDSAFAVEFHDALYNICVAIDSTGRLLAGGATIQNLTAGVNLNLPDGSYFSLGGVQGFKLSLADIYQQLCFAIKDDGTLAAGNTELNSLSVSGDTSLGDVTSTSIITGEIKSPSVFNNGESKTLKFKFLSDIIHILSFGQSLSTGVNGTPVQTIDELYNAVKFNGGVRAQDGGEDPAITHASFLPYTETIQDTGNGTGYETPVAGCIKMIYDLTVQENHGFSLSDMAILGSAPGQGGKTIGQLSNTAGIYMPRVRNDISYGLALSQSSGKTYSPEAVMWIQGETDQSNGTTKDAYIDYYDRMVSKINEYASEVMGEKRELPWFTYQFSSWINRAPNNAYPTIPMALLELAKTRDDTVMVCPMYIFDYYDDAHLTGPGYKEFGAYMGIAIKRTIFDGIPFEPLWPISHIRQGRVINIKFNPVGKLVLDTSFVSDPGNFGFSIVDSDGAEIAITSVSVRFDTVSVVAASDVTDGAKLRYAFIGGTHGQKPDRTQGPRGCLRDSQGDTIIFDPDGLNRRMDNYCTMFEIEI</sequence>
<keyword evidence="1" id="KW-0966">Cell projection</keyword>
<keyword evidence="1" id="KW-0282">Flagellum</keyword>
<organism evidence="1 2">
    <name type="scientific">Klebsiella pneumoniae</name>
    <dbReference type="NCBI Taxonomy" id="573"/>
    <lineage>
        <taxon>Bacteria</taxon>
        <taxon>Pseudomonadati</taxon>
        <taxon>Pseudomonadota</taxon>
        <taxon>Gammaproteobacteria</taxon>
        <taxon>Enterobacterales</taxon>
        <taxon>Enterobacteriaceae</taxon>
        <taxon>Klebsiella/Raoultella group</taxon>
        <taxon>Klebsiella</taxon>
        <taxon>Klebsiella pneumoniae complex</taxon>
    </lineage>
</organism>